<feature type="transmembrane region" description="Helical" evidence="2">
    <location>
        <begin position="136"/>
        <end position="155"/>
    </location>
</feature>
<evidence type="ECO:0008006" key="5">
    <source>
        <dbReference type="Google" id="ProtNLM"/>
    </source>
</evidence>
<organism evidence="3 4">
    <name type="scientific">Elysia marginata</name>
    <dbReference type="NCBI Taxonomy" id="1093978"/>
    <lineage>
        <taxon>Eukaryota</taxon>
        <taxon>Metazoa</taxon>
        <taxon>Spiralia</taxon>
        <taxon>Lophotrochozoa</taxon>
        <taxon>Mollusca</taxon>
        <taxon>Gastropoda</taxon>
        <taxon>Heterobranchia</taxon>
        <taxon>Euthyneura</taxon>
        <taxon>Panpulmonata</taxon>
        <taxon>Sacoglossa</taxon>
        <taxon>Placobranchoidea</taxon>
        <taxon>Plakobranchidae</taxon>
        <taxon>Elysia</taxon>
    </lineage>
</organism>
<keyword evidence="2" id="KW-0812">Transmembrane</keyword>
<dbReference type="EMBL" id="BMAT01011808">
    <property type="protein sequence ID" value="GFR79703.1"/>
    <property type="molecule type" value="Genomic_DNA"/>
</dbReference>
<name>A0AAV4G1X5_9GAST</name>
<proteinExistence type="predicted"/>
<evidence type="ECO:0000313" key="3">
    <source>
        <dbReference type="EMBL" id="GFR79703.1"/>
    </source>
</evidence>
<keyword evidence="2" id="KW-0472">Membrane</keyword>
<keyword evidence="2" id="KW-1133">Transmembrane helix</keyword>
<evidence type="ECO:0000313" key="4">
    <source>
        <dbReference type="Proteomes" id="UP000762676"/>
    </source>
</evidence>
<feature type="compositionally biased region" description="Basic and acidic residues" evidence="1">
    <location>
        <begin position="14"/>
        <end position="26"/>
    </location>
</feature>
<keyword evidence="4" id="KW-1185">Reference proteome</keyword>
<evidence type="ECO:0000256" key="1">
    <source>
        <dbReference type="SAM" id="MobiDB-lite"/>
    </source>
</evidence>
<feature type="compositionally biased region" description="Basic and acidic residues" evidence="1">
    <location>
        <begin position="42"/>
        <end position="51"/>
    </location>
</feature>
<dbReference type="AlphaFoldDB" id="A0AAV4G1X5"/>
<reference evidence="3 4" key="1">
    <citation type="journal article" date="2021" name="Elife">
        <title>Chloroplast acquisition without the gene transfer in kleptoplastic sea slugs, Plakobranchus ocellatus.</title>
        <authorList>
            <person name="Maeda T."/>
            <person name="Takahashi S."/>
            <person name="Yoshida T."/>
            <person name="Shimamura S."/>
            <person name="Takaki Y."/>
            <person name="Nagai Y."/>
            <person name="Toyoda A."/>
            <person name="Suzuki Y."/>
            <person name="Arimoto A."/>
            <person name="Ishii H."/>
            <person name="Satoh N."/>
            <person name="Nishiyama T."/>
            <person name="Hasebe M."/>
            <person name="Maruyama T."/>
            <person name="Minagawa J."/>
            <person name="Obokata J."/>
            <person name="Shigenobu S."/>
        </authorList>
    </citation>
    <scope>NUCLEOTIDE SEQUENCE [LARGE SCALE GENOMIC DNA]</scope>
</reference>
<protein>
    <recommendedName>
        <fullName evidence="5">WAP domain-containing protein</fullName>
    </recommendedName>
</protein>
<comment type="caution">
    <text evidence="3">The sequence shown here is derived from an EMBL/GenBank/DDBJ whole genome shotgun (WGS) entry which is preliminary data.</text>
</comment>
<gene>
    <name evidence="3" type="ORF">ElyMa_005882500</name>
</gene>
<evidence type="ECO:0000256" key="2">
    <source>
        <dbReference type="SAM" id="Phobius"/>
    </source>
</evidence>
<sequence>MSKSNRAARKRLPRVKENGSPRKPYAEDSSTNGGQGYNVRSARSDPGRRNDTSASARADIVDALDENANNEPLIVRRLETDVSRTVEAEKLDVGDTKDVEDCNNHGCVTYSPSCATTCGTRGQLMCCSSQPNLIKVMAKLSVFLLILVSVFYSLYRVASGWNKRHEILTLLLFLLATRMVCKKNWFLPSQYWRNLDPCCDQVPRQVDVTVPSRCV</sequence>
<accession>A0AAV4G1X5</accession>
<feature type="compositionally biased region" description="Basic residues" evidence="1">
    <location>
        <begin position="1"/>
        <end position="13"/>
    </location>
</feature>
<dbReference type="Proteomes" id="UP000762676">
    <property type="component" value="Unassembled WGS sequence"/>
</dbReference>
<feature type="region of interest" description="Disordered" evidence="1">
    <location>
        <begin position="1"/>
        <end position="54"/>
    </location>
</feature>